<gene>
    <name evidence="1" type="ORF">TWF730_004934</name>
</gene>
<protein>
    <submittedName>
        <fullName evidence="1">Uncharacterized protein</fullName>
    </submittedName>
</protein>
<organism evidence="1 2">
    <name type="scientific">Orbilia blumenaviensis</name>
    <dbReference type="NCBI Taxonomy" id="1796055"/>
    <lineage>
        <taxon>Eukaryota</taxon>
        <taxon>Fungi</taxon>
        <taxon>Dikarya</taxon>
        <taxon>Ascomycota</taxon>
        <taxon>Pezizomycotina</taxon>
        <taxon>Orbiliomycetes</taxon>
        <taxon>Orbiliales</taxon>
        <taxon>Orbiliaceae</taxon>
        <taxon>Orbilia</taxon>
    </lineage>
</organism>
<reference evidence="1 2" key="1">
    <citation type="submission" date="2019-10" db="EMBL/GenBank/DDBJ databases">
        <authorList>
            <person name="Palmer J.M."/>
        </authorList>
    </citation>
    <scope>NUCLEOTIDE SEQUENCE [LARGE SCALE GENOMIC DNA]</scope>
    <source>
        <strain evidence="1 2">TWF730</strain>
    </source>
</reference>
<evidence type="ECO:0000313" key="1">
    <source>
        <dbReference type="EMBL" id="KAK6361190.1"/>
    </source>
</evidence>
<comment type="caution">
    <text evidence="1">The sequence shown here is derived from an EMBL/GenBank/DDBJ whole genome shotgun (WGS) entry which is preliminary data.</text>
</comment>
<evidence type="ECO:0000313" key="2">
    <source>
        <dbReference type="Proteomes" id="UP001373714"/>
    </source>
</evidence>
<dbReference type="EMBL" id="JAVHNS010000002">
    <property type="protein sequence ID" value="KAK6361190.1"/>
    <property type="molecule type" value="Genomic_DNA"/>
</dbReference>
<sequence>MTAILVQKFLLGGMPEGHQITITEATALSYRGFNVGWRDANKVRSINIHKMANSCFSVGQSLPLVDRPGFGPTCTRKCDFKASLSTDGKAVQLGEMTWQKSTIEHWYNAFVPGEAGAIELKFVISNIKTGAKATSGSITATPEKFHILQRPDNVKIDLLFDGDKNPTSTKVAVAADIGVDPPAIQLGFVVDKNGKFGMGFKQVQSGLDQIASLGVGVVLDVNKALIEWGVPGGAIILTAIELPETIDTAMSFVENSGKFISALTSGDIAKAHLYYVSLIKNGYDVGSALMNIKGLKSDVISKVVSMIPPGAKDLSQGVLTKLAERTVDMLLSAESGIVDPDAKRRRRRMARRNRYQSYA</sequence>
<accession>A0AAV9VMX6</accession>
<keyword evidence="2" id="KW-1185">Reference proteome</keyword>
<name>A0AAV9VMX6_9PEZI</name>
<dbReference type="Proteomes" id="UP001373714">
    <property type="component" value="Unassembled WGS sequence"/>
</dbReference>
<dbReference type="AlphaFoldDB" id="A0AAV9VMX6"/>
<proteinExistence type="predicted"/>